<dbReference type="Proteomes" id="UP001359485">
    <property type="component" value="Unassembled WGS sequence"/>
</dbReference>
<protein>
    <submittedName>
        <fullName evidence="2">Uncharacterized protein</fullName>
    </submittedName>
</protein>
<keyword evidence="3" id="KW-1185">Reference proteome</keyword>
<dbReference type="EMBL" id="JAWJWF010000045">
    <property type="protein sequence ID" value="KAK6627140.1"/>
    <property type="molecule type" value="Genomic_DNA"/>
</dbReference>
<comment type="caution">
    <text evidence="2">The sequence shown here is derived from an EMBL/GenBank/DDBJ whole genome shotgun (WGS) entry which is preliminary data.</text>
</comment>
<gene>
    <name evidence="2" type="ORF">RUM44_009617</name>
</gene>
<evidence type="ECO:0000313" key="3">
    <source>
        <dbReference type="Proteomes" id="UP001359485"/>
    </source>
</evidence>
<proteinExistence type="predicted"/>
<sequence length="59" mass="6319">MRTSTPGKKFQESPRAEGAFSCHGGEKARKPSKKLFNGAFGTGAQAKPNPTRQNVEIGE</sequence>
<evidence type="ECO:0000256" key="1">
    <source>
        <dbReference type="SAM" id="MobiDB-lite"/>
    </source>
</evidence>
<accession>A0ABR1AT78</accession>
<name>A0ABR1AT78_POLSC</name>
<evidence type="ECO:0000313" key="2">
    <source>
        <dbReference type="EMBL" id="KAK6627140.1"/>
    </source>
</evidence>
<organism evidence="2 3">
    <name type="scientific">Polyplax serrata</name>
    <name type="common">Common mouse louse</name>
    <dbReference type="NCBI Taxonomy" id="468196"/>
    <lineage>
        <taxon>Eukaryota</taxon>
        <taxon>Metazoa</taxon>
        <taxon>Ecdysozoa</taxon>
        <taxon>Arthropoda</taxon>
        <taxon>Hexapoda</taxon>
        <taxon>Insecta</taxon>
        <taxon>Pterygota</taxon>
        <taxon>Neoptera</taxon>
        <taxon>Paraneoptera</taxon>
        <taxon>Psocodea</taxon>
        <taxon>Troctomorpha</taxon>
        <taxon>Phthiraptera</taxon>
        <taxon>Anoplura</taxon>
        <taxon>Polyplacidae</taxon>
        <taxon>Polyplax</taxon>
    </lineage>
</organism>
<feature type="compositionally biased region" description="Polar residues" evidence="1">
    <location>
        <begin position="48"/>
        <end position="59"/>
    </location>
</feature>
<reference evidence="2 3" key="1">
    <citation type="submission" date="2023-09" db="EMBL/GenBank/DDBJ databases">
        <title>Genomes of two closely related lineages of the louse Polyplax serrata with different host specificities.</title>
        <authorList>
            <person name="Martinu J."/>
            <person name="Tarabai H."/>
            <person name="Stefka J."/>
            <person name="Hypsa V."/>
        </authorList>
    </citation>
    <scope>NUCLEOTIDE SEQUENCE [LARGE SCALE GENOMIC DNA]</scope>
    <source>
        <strain evidence="2">98ZLc_SE</strain>
    </source>
</reference>
<feature type="region of interest" description="Disordered" evidence="1">
    <location>
        <begin position="1"/>
        <end position="59"/>
    </location>
</feature>